<dbReference type="EMBL" id="BMPN01000005">
    <property type="protein sequence ID" value="GGJ66420.1"/>
    <property type="molecule type" value="Genomic_DNA"/>
</dbReference>
<keyword evidence="2" id="KW-1185">Reference proteome</keyword>
<dbReference type="Gene3D" id="3.40.50.1000">
    <property type="entry name" value="HAD superfamily/HAD-like"/>
    <property type="match status" value="1"/>
</dbReference>
<evidence type="ECO:0000313" key="1">
    <source>
        <dbReference type="EMBL" id="GGJ66420.1"/>
    </source>
</evidence>
<comment type="caution">
    <text evidence="1">The sequence shown here is derived from an EMBL/GenBank/DDBJ whole genome shotgun (WGS) entry which is preliminary data.</text>
</comment>
<dbReference type="Proteomes" id="UP000634435">
    <property type="component" value="Unassembled WGS sequence"/>
</dbReference>
<organism evidence="1 2">
    <name type="scientific">Virgibacillus kapii</name>
    <dbReference type="NCBI Taxonomy" id="1638645"/>
    <lineage>
        <taxon>Bacteria</taxon>
        <taxon>Bacillati</taxon>
        <taxon>Bacillota</taxon>
        <taxon>Bacilli</taxon>
        <taxon>Bacillales</taxon>
        <taxon>Bacillaceae</taxon>
        <taxon>Virgibacillus</taxon>
    </lineage>
</organism>
<proteinExistence type="predicted"/>
<accession>A0ABQ2DPI5</accession>
<evidence type="ECO:0000313" key="2">
    <source>
        <dbReference type="Proteomes" id="UP000634435"/>
    </source>
</evidence>
<dbReference type="InterPro" id="IPR023214">
    <property type="entry name" value="HAD_sf"/>
</dbReference>
<protein>
    <submittedName>
        <fullName evidence="1">Uncharacterized protein</fullName>
    </submittedName>
</protein>
<name>A0ABQ2DPI5_9BACI</name>
<reference evidence="2" key="1">
    <citation type="journal article" date="2019" name="Int. J. Syst. Evol. Microbiol.">
        <title>The Global Catalogue of Microorganisms (GCM) 10K type strain sequencing project: providing services to taxonomists for standard genome sequencing and annotation.</title>
        <authorList>
            <consortium name="The Broad Institute Genomics Platform"/>
            <consortium name="The Broad Institute Genome Sequencing Center for Infectious Disease"/>
            <person name="Wu L."/>
            <person name="Ma J."/>
        </authorList>
    </citation>
    <scope>NUCLEOTIDE SEQUENCE [LARGE SCALE GENOMIC DNA]</scope>
    <source>
        <strain evidence="2">JCM 30071</strain>
    </source>
</reference>
<gene>
    <name evidence="1" type="ORF">GCM10007111_30540</name>
</gene>
<sequence length="73" mass="8177">MTELISSSRYWYCHWTGTEVAIEAADVTILGGELLLIPMAIKTSQATIKNIRQIYSGLLPITVQVYQLQLSAY</sequence>